<proteinExistence type="predicted"/>
<dbReference type="EMBL" id="ML208691">
    <property type="protein sequence ID" value="TFK61129.1"/>
    <property type="molecule type" value="Genomic_DNA"/>
</dbReference>
<sequence length="111" mass="12440">MRAAGKTSFDSTCMILGLSREAVLQYPAALVFTHTSIFVLAVYKRNRFPREQRHNVLNIITRDGLVAFSITSVICSIMAPYSTFKQPVVHYVLSTPIHRGLSDDCQYAMSP</sequence>
<protein>
    <submittedName>
        <fullName evidence="1">Uncharacterized protein</fullName>
    </submittedName>
</protein>
<reference evidence="1 2" key="1">
    <citation type="journal article" date="2019" name="Nat. Ecol. Evol.">
        <title>Megaphylogeny resolves global patterns of mushroom evolution.</title>
        <authorList>
            <person name="Varga T."/>
            <person name="Krizsan K."/>
            <person name="Foldi C."/>
            <person name="Dima B."/>
            <person name="Sanchez-Garcia M."/>
            <person name="Sanchez-Ramirez S."/>
            <person name="Szollosi G.J."/>
            <person name="Szarkandi J.G."/>
            <person name="Papp V."/>
            <person name="Albert L."/>
            <person name="Andreopoulos W."/>
            <person name="Angelini C."/>
            <person name="Antonin V."/>
            <person name="Barry K.W."/>
            <person name="Bougher N.L."/>
            <person name="Buchanan P."/>
            <person name="Buyck B."/>
            <person name="Bense V."/>
            <person name="Catcheside P."/>
            <person name="Chovatia M."/>
            <person name="Cooper J."/>
            <person name="Damon W."/>
            <person name="Desjardin D."/>
            <person name="Finy P."/>
            <person name="Geml J."/>
            <person name="Haridas S."/>
            <person name="Hughes K."/>
            <person name="Justo A."/>
            <person name="Karasinski D."/>
            <person name="Kautmanova I."/>
            <person name="Kiss B."/>
            <person name="Kocsube S."/>
            <person name="Kotiranta H."/>
            <person name="LaButti K.M."/>
            <person name="Lechner B.E."/>
            <person name="Liimatainen K."/>
            <person name="Lipzen A."/>
            <person name="Lukacs Z."/>
            <person name="Mihaltcheva S."/>
            <person name="Morgado L.N."/>
            <person name="Niskanen T."/>
            <person name="Noordeloos M.E."/>
            <person name="Ohm R.A."/>
            <person name="Ortiz-Santana B."/>
            <person name="Ovrebo C."/>
            <person name="Racz N."/>
            <person name="Riley R."/>
            <person name="Savchenko A."/>
            <person name="Shiryaev A."/>
            <person name="Soop K."/>
            <person name="Spirin V."/>
            <person name="Szebenyi C."/>
            <person name="Tomsovsky M."/>
            <person name="Tulloss R.E."/>
            <person name="Uehling J."/>
            <person name="Grigoriev I.V."/>
            <person name="Vagvolgyi C."/>
            <person name="Papp T."/>
            <person name="Martin F.M."/>
            <person name="Miettinen O."/>
            <person name="Hibbett D.S."/>
            <person name="Nagy L.G."/>
        </authorList>
    </citation>
    <scope>NUCLEOTIDE SEQUENCE [LARGE SCALE GENOMIC DNA]</scope>
    <source>
        <strain evidence="1 2">NL-1719</strain>
    </source>
</reference>
<keyword evidence="2" id="KW-1185">Reference proteome</keyword>
<dbReference type="Proteomes" id="UP000308600">
    <property type="component" value="Unassembled WGS sequence"/>
</dbReference>
<accession>A0ACD3A748</accession>
<evidence type="ECO:0000313" key="1">
    <source>
        <dbReference type="EMBL" id="TFK61129.1"/>
    </source>
</evidence>
<gene>
    <name evidence="1" type="ORF">BDN72DRAFT_904361</name>
</gene>
<organism evidence="1 2">
    <name type="scientific">Pluteus cervinus</name>
    <dbReference type="NCBI Taxonomy" id="181527"/>
    <lineage>
        <taxon>Eukaryota</taxon>
        <taxon>Fungi</taxon>
        <taxon>Dikarya</taxon>
        <taxon>Basidiomycota</taxon>
        <taxon>Agaricomycotina</taxon>
        <taxon>Agaricomycetes</taxon>
        <taxon>Agaricomycetidae</taxon>
        <taxon>Agaricales</taxon>
        <taxon>Pluteineae</taxon>
        <taxon>Pluteaceae</taxon>
        <taxon>Pluteus</taxon>
    </lineage>
</organism>
<evidence type="ECO:0000313" key="2">
    <source>
        <dbReference type="Proteomes" id="UP000308600"/>
    </source>
</evidence>
<name>A0ACD3A748_9AGAR</name>